<evidence type="ECO:0000313" key="2">
    <source>
        <dbReference type="EMBL" id="AUB84872.1"/>
    </source>
</evidence>
<dbReference type="EMBL" id="CP020370">
    <property type="protein sequence ID" value="AUB84872.1"/>
    <property type="molecule type" value="Genomic_DNA"/>
</dbReference>
<evidence type="ECO:0000256" key="1">
    <source>
        <dbReference type="ARBA" id="ARBA00022729"/>
    </source>
</evidence>
<dbReference type="InterPro" id="IPR019546">
    <property type="entry name" value="TAT_signal_bac_arc"/>
</dbReference>
<dbReference type="Proteomes" id="UP000232638">
    <property type="component" value="Chromosome"/>
</dbReference>
<keyword evidence="3" id="KW-1185">Reference proteome</keyword>
<evidence type="ECO:0008006" key="4">
    <source>
        <dbReference type="Google" id="ProtNLM"/>
    </source>
</evidence>
<dbReference type="RefSeq" id="WP_100922527.1">
    <property type="nucleotide sequence ID" value="NZ_CP020370.1"/>
</dbReference>
<accession>A0A2K8UH78</accession>
<protein>
    <recommendedName>
        <fullName evidence="4">Twin-arginine translocation signal domain-containing protein</fullName>
    </recommendedName>
</protein>
<sequence>MDRRDFLKLSAMAPVAGGLLLLPQGVGARGIPAAALGERPAGLCYQAPPAGVIAATLKEAPSRPITPG</sequence>
<name>A0A2K8UH78_9GAMM</name>
<dbReference type="OrthoDB" id="9805537at2"/>
<dbReference type="KEGG" id="tsy:THSYN_20900"/>
<organism evidence="2 3">
    <name type="scientific">Candidatus Thiodictyon syntrophicum</name>
    <dbReference type="NCBI Taxonomy" id="1166950"/>
    <lineage>
        <taxon>Bacteria</taxon>
        <taxon>Pseudomonadati</taxon>
        <taxon>Pseudomonadota</taxon>
        <taxon>Gammaproteobacteria</taxon>
        <taxon>Chromatiales</taxon>
        <taxon>Chromatiaceae</taxon>
        <taxon>Thiodictyon</taxon>
    </lineage>
</organism>
<keyword evidence="1" id="KW-0732">Signal</keyword>
<gene>
    <name evidence="2" type="ORF">THSYN_20900</name>
</gene>
<dbReference type="AlphaFoldDB" id="A0A2K8UH78"/>
<proteinExistence type="predicted"/>
<evidence type="ECO:0000313" key="3">
    <source>
        <dbReference type="Proteomes" id="UP000232638"/>
    </source>
</evidence>
<reference evidence="2 3" key="1">
    <citation type="submission" date="2017-03" db="EMBL/GenBank/DDBJ databases">
        <title>Complete genome sequence of Candidatus 'Thiodictyon syntrophicum' sp. nov. strain Cad16T, a photolithoautotroph purple sulfur bacterium isolated from an alpine meromictic lake.</title>
        <authorList>
            <person name="Luedin S.M."/>
            <person name="Pothier J.F."/>
            <person name="Danza F."/>
            <person name="Storelli N."/>
            <person name="Wittwer M."/>
            <person name="Tonolla M."/>
        </authorList>
    </citation>
    <scope>NUCLEOTIDE SEQUENCE [LARGE SCALE GENOMIC DNA]</scope>
    <source>
        <strain evidence="2 3">Cad16T</strain>
    </source>
</reference>
<dbReference type="NCBIfam" id="TIGR01409">
    <property type="entry name" value="TAT_signal_seq"/>
    <property type="match status" value="1"/>
</dbReference>